<dbReference type="GO" id="GO:0019136">
    <property type="term" value="F:deoxynucleoside kinase activity"/>
    <property type="evidence" value="ECO:0007669"/>
    <property type="project" value="TreeGrafter"/>
</dbReference>
<accession>A0AAD7QM32</accession>
<keyword evidence="2" id="KW-0808">Transferase</keyword>
<dbReference type="SUPFAM" id="SSF52540">
    <property type="entry name" value="P-loop containing nucleoside triphosphate hydrolases"/>
    <property type="match status" value="1"/>
</dbReference>
<evidence type="ECO:0000259" key="1">
    <source>
        <dbReference type="Pfam" id="PF01712"/>
    </source>
</evidence>
<dbReference type="PANTHER" id="PTHR10513">
    <property type="entry name" value="DEOXYNUCLEOSIDE KINASE"/>
    <property type="match status" value="1"/>
</dbReference>
<evidence type="ECO:0000313" key="2">
    <source>
        <dbReference type="EMBL" id="KAJ7982756.1"/>
    </source>
</evidence>
<dbReference type="KEGG" id="qsa:O6P43_001842"/>
<dbReference type="InterPro" id="IPR050566">
    <property type="entry name" value="Deoxyribonucleoside_kinase"/>
</dbReference>
<organism evidence="2 3">
    <name type="scientific">Quillaja saponaria</name>
    <name type="common">Soap bark tree</name>
    <dbReference type="NCBI Taxonomy" id="32244"/>
    <lineage>
        <taxon>Eukaryota</taxon>
        <taxon>Viridiplantae</taxon>
        <taxon>Streptophyta</taxon>
        <taxon>Embryophyta</taxon>
        <taxon>Tracheophyta</taxon>
        <taxon>Spermatophyta</taxon>
        <taxon>Magnoliopsida</taxon>
        <taxon>eudicotyledons</taxon>
        <taxon>Gunneridae</taxon>
        <taxon>Pentapetalae</taxon>
        <taxon>rosids</taxon>
        <taxon>fabids</taxon>
        <taxon>Fabales</taxon>
        <taxon>Quillajaceae</taxon>
        <taxon>Quillaja</taxon>
    </lineage>
</organism>
<keyword evidence="2" id="KW-0418">Kinase</keyword>
<dbReference type="GO" id="GO:0005737">
    <property type="term" value="C:cytoplasm"/>
    <property type="evidence" value="ECO:0007669"/>
    <property type="project" value="TreeGrafter"/>
</dbReference>
<sequence>MIINISCCAELVQALLSVLRLQQQQGPIFNLLTTGSDSHNASNSTYFCRFIPTFAVSSLSCCNICRRVLDSRTPTRAWVVCKDGRNGSRPSWLHTTTDGSFSMAAKCSEKGSLSPSLNRRQKVSSTSGAIPANSDLLTIPGVGPRNLRKLLNKGIAGVSELKQLYKDKFSGESRDKMLEYLQSSVGIIHRNHAESITAFFKRSVDEDFEDSSSVQSLQRRQLTFCVEGNISVGKSTMLQRLYDTIELCDLVEVAPEPINKWQDVGPDHFNILDAFYAEPQRYAYTFQNYVFVSRVMQER</sequence>
<evidence type="ECO:0000313" key="3">
    <source>
        <dbReference type="Proteomes" id="UP001163823"/>
    </source>
</evidence>
<dbReference type="InterPro" id="IPR027417">
    <property type="entry name" value="P-loop_NTPase"/>
</dbReference>
<feature type="domain" description="Deoxynucleoside kinase" evidence="1">
    <location>
        <begin position="224"/>
        <end position="297"/>
    </location>
</feature>
<protein>
    <submittedName>
        <fullName evidence="2">Deoxycytidine kinase</fullName>
    </submittedName>
</protein>
<dbReference type="Proteomes" id="UP001163823">
    <property type="component" value="Chromosome 1"/>
</dbReference>
<dbReference type="Gene3D" id="3.40.50.300">
    <property type="entry name" value="P-loop containing nucleotide triphosphate hydrolases"/>
    <property type="match status" value="1"/>
</dbReference>
<dbReference type="Pfam" id="PF01712">
    <property type="entry name" value="dNK"/>
    <property type="match status" value="1"/>
</dbReference>
<gene>
    <name evidence="2" type="ORF">O6P43_001842</name>
</gene>
<dbReference type="EMBL" id="JARAOO010000001">
    <property type="protein sequence ID" value="KAJ7982755.1"/>
    <property type="molecule type" value="Genomic_DNA"/>
</dbReference>
<reference evidence="2 3" key="1">
    <citation type="journal article" date="2023" name="Science">
        <title>Elucidation of the pathway for biosynthesis of saponin adjuvants from the soapbark tree.</title>
        <authorList>
            <person name="Reed J."/>
            <person name="Orme A."/>
            <person name="El-Demerdash A."/>
            <person name="Owen C."/>
            <person name="Martin L.B.B."/>
            <person name="Misra R.C."/>
            <person name="Kikuchi S."/>
            <person name="Rejzek M."/>
            <person name="Martin A.C."/>
            <person name="Harkess A."/>
            <person name="Leebens-Mack J."/>
            <person name="Louveau T."/>
            <person name="Stephenson M.J."/>
            <person name="Osbourn A."/>
        </authorList>
    </citation>
    <scope>NUCLEOTIDE SEQUENCE [LARGE SCALE GENOMIC DNA]</scope>
    <source>
        <strain evidence="2">S10</strain>
    </source>
</reference>
<dbReference type="EMBL" id="JARAOO010000001">
    <property type="protein sequence ID" value="KAJ7982756.1"/>
    <property type="molecule type" value="Genomic_DNA"/>
</dbReference>
<proteinExistence type="predicted"/>
<comment type="caution">
    <text evidence="2">The sequence shown here is derived from an EMBL/GenBank/DDBJ whole genome shotgun (WGS) entry which is preliminary data.</text>
</comment>
<dbReference type="InterPro" id="IPR031314">
    <property type="entry name" value="DNK_dom"/>
</dbReference>
<keyword evidence="3" id="KW-1185">Reference proteome</keyword>
<name>A0AAD7QM32_QUISA</name>
<dbReference type="AlphaFoldDB" id="A0AAD7QM32"/>
<dbReference type="PANTHER" id="PTHR10513:SF35">
    <property type="entry name" value="DEOXYADENOSINE KINASE"/>
    <property type="match status" value="1"/>
</dbReference>